<comment type="catalytic activity">
    <reaction evidence="1">
        <text>(4aS,6R)-4a-hydroxy-L-erythro-5,6,7,8-tetrahydrobiopterin = (6R)-L-erythro-6,7-dihydrobiopterin + H2O</text>
        <dbReference type="Rhea" id="RHEA:11920"/>
        <dbReference type="ChEBI" id="CHEBI:15377"/>
        <dbReference type="ChEBI" id="CHEBI:15642"/>
        <dbReference type="ChEBI" id="CHEBI:43120"/>
        <dbReference type="EC" id="4.2.1.96"/>
    </reaction>
</comment>
<dbReference type="Pfam" id="PF01329">
    <property type="entry name" value="Pterin_4a"/>
    <property type="match status" value="1"/>
</dbReference>
<dbReference type="EC" id="4.2.1.96" evidence="3"/>
<comment type="similarity">
    <text evidence="2">Belongs to the pterin-4-alpha-carbinolamine dehydratase family.</text>
</comment>
<dbReference type="GO" id="GO:0006729">
    <property type="term" value="P:tetrahydrobiopterin biosynthetic process"/>
    <property type="evidence" value="ECO:0007669"/>
    <property type="project" value="InterPro"/>
</dbReference>
<dbReference type="InterPro" id="IPR036428">
    <property type="entry name" value="PCD_sf"/>
</dbReference>
<evidence type="ECO:0000256" key="2">
    <source>
        <dbReference type="ARBA" id="ARBA00006472"/>
    </source>
</evidence>
<dbReference type="AlphaFoldDB" id="A0A2A3YCY0"/>
<dbReference type="InterPro" id="IPR001533">
    <property type="entry name" value="Pterin_deHydtase"/>
</dbReference>
<dbReference type="SUPFAM" id="SSF55248">
    <property type="entry name" value="PCD-like"/>
    <property type="match status" value="1"/>
</dbReference>
<dbReference type="Proteomes" id="UP000218598">
    <property type="component" value="Unassembled WGS sequence"/>
</dbReference>
<dbReference type="PANTHER" id="PTHR12599">
    <property type="entry name" value="PTERIN-4-ALPHA-CARBINOLAMINE DEHYDRATASE"/>
    <property type="match status" value="1"/>
</dbReference>
<evidence type="ECO:0000313" key="7">
    <source>
        <dbReference type="Proteomes" id="UP000218598"/>
    </source>
</evidence>
<reference evidence="6 7" key="1">
    <citation type="journal article" date="2017" name="Elife">
        <title>Extensive horizontal gene transfer in cheese-associated bacteria.</title>
        <authorList>
            <person name="Bonham K.S."/>
            <person name="Wolfe B.E."/>
            <person name="Dutton R.J."/>
        </authorList>
    </citation>
    <scope>NUCLEOTIDE SEQUENCE [LARGE SCALE GENOMIC DNA]</scope>
    <source>
        <strain evidence="6 7">341_9</strain>
    </source>
</reference>
<sequence>MTDPKQPLTSSEISDAGLTGWKQVEDTITAQFSTGDFATGLTFVNRIGDSAEAADHHPDITLTYPSVAITLTSHDVGGITSRDVNLARTITEHAAALGISTDES</sequence>
<dbReference type="Gene3D" id="3.30.1360.20">
    <property type="entry name" value="Transcriptional coactivator/pterin dehydratase"/>
    <property type="match status" value="1"/>
</dbReference>
<gene>
    <name evidence="6" type="ORF">CIK66_18350</name>
</gene>
<keyword evidence="5" id="KW-0456">Lyase</keyword>
<comment type="caution">
    <text evidence="6">The sequence shown here is derived from an EMBL/GenBank/DDBJ whole genome shotgun (WGS) entry which is preliminary data.</text>
</comment>
<evidence type="ECO:0000256" key="4">
    <source>
        <dbReference type="ARBA" id="ARBA00021735"/>
    </source>
</evidence>
<dbReference type="CDD" id="cd00488">
    <property type="entry name" value="PCD_DCoH"/>
    <property type="match status" value="1"/>
</dbReference>
<organism evidence="6 7">
    <name type="scientific">Brachybacterium alimentarium</name>
    <dbReference type="NCBI Taxonomy" id="47845"/>
    <lineage>
        <taxon>Bacteria</taxon>
        <taxon>Bacillati</taxon>
        <taxon>Actinomycetota</taxon>
        <taxon>Actinomycetes</taxon>
        <taxon>Micrococcales</taxon>
        <taxon>Dermabacteraceae</taxon>
        <taxon>Brachybacterium</taxon>
    </lineage>
</organism>
<dbReference type="GO" id="GO:0008124">
    <property type="term" value="F:4-alpha-hydroxytetrahydrobiopterin dehydratase activity"/>
    <property type="evidence" value="ECO:0007669"/>
    <property type="project" value="UniProtKB-EC"/>
</dbReference>
<evidence type="ECO:0000256" key="3">
    <source>
        <dbReference type="ARBA" id="ARBA00013252"/>
    </source>
</evidence>
<dbReference type="OrthoDB" id="15077at2"/>
<proteinExistence type="inferred from homology"/>
<dbReference type="RefSeq" id="WP_096197993.1">
    <property type="nucleotide sequence ID" value="NZ_BAAAIQ010000022.1"/>
</dbReference>
<dbReference type="EMBL" id="NRGR01000050">
    <property type="protein sequence ID" value="PCC37622.1"/>
    <property type="molecule type" value="Genomic_DNA"/>
</dbReference>
<dbReference type="PANTHER" id="PTHR12599:SF0">
    <property type="entry name" value="PTERIN-4-ALPHA-CARBINOLAMINE DEHYDRATASE"/>
    <property type="match status" value="1"/>
</dbReference>
<protein>
    <recommendedName>
        <fullName evidence="4">Putative pterin-4-alpha-carbinolamine dehydratase</fullName>
        <ecNumber evidence="3">4.2.1.96</ecNumber>
    </recommendedName>
</protein>
<name>A0A2A3YCY0_9MICO</name>
<dbReference type="NCBIfam" id="NF002017">
    <property type="entry name" value="PRK00823.1-2"/>
    <property type="match status" value="1"/>
</dbReference>
<accession>A0A2A3YCY0</accession>
<keyword evidence="7" id="KW-1185">Reference proteome</keyword>
<evidence type="ECO:0000256" key="5">
    <source>
        <dbReference type="ARBA" id="ARBA00023239"/>
    </source>
</evidence>
<evidence type="ECO:0000313" key="6">
    <source>
        <dbReference type="EMBL" id="PCC37622.1"/>
    </source>
</evidence>
<evidence type="ECO:0000256" key="1">
    <source>
        <dbReference type="ARBA" id="ARBA00001554"/>
    </source>
</evidence>